<reference evidence="2" key="1">
    <citation type="submission" date="2018-08" db="EMBL/GenBank/DDBJ databases">
        <title>Thalassotalea euphylliae genome.</title>
        <authorList>
            <person name="Summers S."/>
            <person name="Rice S.A."/>
            <person name="Freckelton M.L."/>
            <person name="Nedved B.T."/>
            <person name="Hadfield M.G."/>
        </authorList>
    </citation>
    <scope>NUCLEOTIDE SEQUENCE [LARGE SCALE GENOMIC DNA]</scope>
    <source>
        <strain evidence="2">H3</strain>
    </source>
</reference>
<dbReference type="RefSeq" id="WP_116014937.1">
    <property type="nucleotide sequence ID" value="NZ_QUOT01000001.1"/>
</dbReference>
<dbReference type="EMBL" id="QUOT01000001">
    <property type="protein sequence ID" value="REL30584.1"/>
    <property type="molecule type" value="Genomic_DNA"/>
</dbReference>
<comment type="caution">
    <text evidence="1">The sequence shown here is derived from an EMBL/GenBank/DDBJ whole genome shotgun (WGS) entry which is preliminary data.</text>
</comment>
<gene>
    <name evidence="1" type="ORF">DXX94_07595</name>
</gene>
<evidence type="ECO:0000313" key="1">
    <source>
        <dbReference type="EMBL" id="REL30584.1"/>
    </source>
</evidence>
<protein>
    <submittedName>
        <fullName evidence="1">Uncharacterized protein</fullName>
    </submittedName>
</protein>
<keyword evidence="2" id="KW-1185">Reference proteome</keyword>
<proteinExistence type="predicted"/>
<accession>A0A3E0U1I5</accession>
<name>A0A3E0U1I5_9GAMM</name>
<sequence length="62" mass="6834">MPSTHTAIPAKVKIEMSSDLLMQLIYQGQVKGNDCRCLDANAKQVLWLSLLNSSVDNDEVSL</sequence>
<dbReference type="AlphaFoldDB" id="A0A3E0U1I5"/>
<organism evidence="1 2">
    <name type="scientific">Thalassotalea euphylliae</name>
    <dbReference type="NCBI Taxonomy" id="1655234"/>
    <lineage>
        <taxon>Bacteria</taxon>
        <taxon>Pseudomonadati</taxon>
        <taxon>Pseudomonadota</taxon>
        <taxon>Gammaproteobacteria</taxon>
        <taxon>Alteromonadales</taxon>
        <taxon>Colwelliaceae</taxon>
        <taxon>Thalassotalea</taxon>
    </lineage>
</organism>
<dbReference type="Proteomes" id="UP000256899">
    <property type="component" value="Unassembled WGS sequence"/>
</dbReference>
<evidence type="ECO:0000313" key="2">
    <source>
        <dbReference type="Proteomes" id="UP000256899"/>
    </source>
</evidence>